<keyword evidence="6" id="KW-0539">Nucleus</keyword>
<keyword evidence="5 7" id="KW-0440">LIM domain</keyword>
<evidence type="ECO:0000256" key="7">
    <source>
        <dbReference type="PROSITE-ProRule" id="PRU00125"/>
    </source>
</evidence>
<feature type="compositionally biased region" description="Polar residues" evidence="8">
    <location>
        <begin position="117"/>
        <end position="127"/>
    </location>
</feature>
<dbReference type="PANTHER" id="PTHR24215">
    <property type="entry name" value="RHO-GTPASE-ACTIVATING PROTEIN LRG1"/>
    <property type="match status" value="1"/>
</dbReference>
<dbReference type="GO" id="GO:0005737">
    <property type="term" value="C:cytoplasm"/>
    <property type="evidence" value="ECO:0007669"/>
    <property type="project" value="TreeGrafter"/>
</dbReference>
<dbReference type="FunFam" id="2.10.110.10:FF:000001">
    <property type="entry name" value="Cysteine and glycine-rich protein 1"/>
    <property type="match status" value="3"/>
</dbReference>
<evidence type="ECO:0000256" key="6">
    <source>
        <dbReference type="ARBA" id="ARBA00023242"/>
    </source>
</evidence>
<evidence type="ECO:0000256" key="4">
    <source>
        <dbReference type="ARBA" id="ARBA00022833"/>
    </source>
</evidence>
<keyword evidence="3" id="KW-0677">Repeat</keyword>
<protein>
    <recommendedName>
        <fullName evidence="9">LIM zinc-binding domain-containing protein</fullName>
    </recommendedName>
</protein>
<comment type="caution">
    <text evidence="10">The sequence shown here is derived from an EMBL/GenBank/DDBJ whole genome shotgun (WGS) entry which is preliminary data.</text>
</comment>
<dbReference type="Gene3D" id="2.10.110.10">
    <property type="entry name" value="Cysteine Rich Protein"/>
    <property type="match status" value="3"/>
</dbReference>
<feature type="domain" description="LIM zinc-binding" evidence="9">
    <location>
        <begin position="358"/>
        <end position="418"/>
    </location>
</feature>
<feature type="compositionally biased region" description="Polar residues" evidence="8">
    <location>
        <begin position="268"/>
        <end position="279"/>
    </location>
</feature>
<dbReference type="PROSITE" id="PS00478">
    <property type="entry name" value="LIM_DOMAIN_1"/>
    <property type="match status" value="3"/>
</dbReference>
<evidence type="ECO:0000256" key="3">
    <source>
        <dbReference type="ARBA" id="ARBA00022737"/>
    </source>
</evidence>
<dbReference type="GO" id="GO:0030036">
    <property type="term" value="P:actin cytoskeleton organization"/>
    <property type="evidence" value="ECO:0007669"/>
    <property type="project" value="TreeGrafter"/>
</dbReference>
<dbReference type="AlphaFoldDB" id="A0A9W8DX60"/>
<dbReference type="CDD" id="cd09326">
    <property type="entry name" value="LIM_CRP_like"/>
    <property type="match status" value="2"/>
</dbReference>
<gene>
    <name evidence="10" type="ORF">H4219_000584</name>
</gene>
<evidence type="ECO:0000256" key="2">
    <source>
        <dbReference type="ARBA" id="ARBA00022723"/>
    </source>
</evidence>
<organism evidence="10 11">
    <name type="scientific">Mycoemilia scoparia</name>
    <dbReference type="NCBI Taxonomy" id="417184"/>
    <lineage>
        <taxon>Eukaryota</taxon>
        <taxon>Fungi</taxon>
        <taxon>Fungi incertae sedis</taxon>
        <taxon>Zoopagomycota</taxon>
        <taxon>Kickxellomycotina</taxon>
        <taxon>Kickxellomycetes</taxon>
        <taxon>Kickxellales</taxon>
        <taxon>Kickxellaceae</taxon>
        <taxon>Mycoemilia</taxon>
    </lineage>
</organism>
<accession>A0A9W8DX60</accession>
<evidence type="ECO:0000256" key="1">
    <source>
        <dbReference type="ARBA" id="ARBA00004123"/>
    </source>
</evidence>
<keyword evidence="11" id="KW-1185">Reference proteome</keyword>
<feature type="region of interest" description="Disordered" evidence="8">
    <location>
        <begin position="89"/>
        <end position="147"/>
    </location>
</feature>
<dbReference type="Pfam" id="PF00412">
    <property type="entry name" value="LIM"/>
    <property type="match status" value="3"/>
</dbReference>
<feature type="domain" description="LIM zinc-binding" evidence="9">
    <location>
        <begin position="173"/>
        <end position="233"/>
    </location>
</feature>
<feature type="compositionally biased region" description="Low complexity" evidence="8">
    <location>
        <begin position="103"/>
        <end position="116"/>
    </location>
</feature>
<evidence type="ECO:0000313" key="10">
    <source>
        <dbReference type="EMBL" id="KAJ1921547.1"/>
    </source>
</evidence>
<keyword evidence="2 7" id="KW-0479">Metal-binding</keyword>
<dbReference type="PANTHER" id="PTHR24215:SF35">
    <property type="entry name" value="MUSCLE LIM PROTEIN MLP84B"/>
    <property type="match status" value="1"/>
</dbReference>
<evidence type="ECO:0000256" key="8">
    <source>
        <dbReference type="SAM" id="MobiDB-lite"/>
    </source>
</evidence>
<feature type="region of interest" description="Disordered" evidence="8">
    <location>
        <begin position="237"/>
        <end position="299"/>
    </location>
</feature>
<evidence type="ECO:0000259" key="9">
    <source>
        <dbReference type="PROSITE" id="PS50023"/>
    </source>
</evidence>
<proteinExistence type="predicted"/>
<dbReference type="InterPro" id="IPR001781">
    <property type="entry name" value="Znf_LIM"/>
</dbReference>
<reference evidence="10" key="1">
    <citation type="submission" date="2022-07" db="EMBL/GenBank/DDBJ databases">
        <title>Phylogenomic reconstructions and comparative analyses of Kickxellomycotina fungi.</title>
        <authorList>
            <person name="Reynolds N.K."/>
            <person name="Stajich J.E."/>
            <person name="Barry K."/>
            <person name="Grigoriev I.V."/>
            <person name="Crous P."/>
            <person name="Smith M.E."/>
        </authorList>
    </citation>
    <scope>NUCLEOTIDE SEQUENCE</scope>
    <source>
        <strain evidence="10">NBRC 100468</strain>
    </source>
</reference>
<dbReference type="SMART" id="SM00132">
    <property type="entry name" value="LIM"/>
    <property type="match status" value="3"/>
</dbReference>
<comment type="subcellular location">
    <subcellularLocation>
        <location evidence="1">Nucleus</location>
    </subcellularLocation>
</comment>
<dbReference type="SUPFAM" id="SSF57716">
    <property type="entry name" value="Glucocorticoid receptor-like (DNA-binding domain)"/>
    <property type="match status" value="6"/>
</dbReference>
<sequence>MTIFGRRPDCPRCGKAVYMAEEVLGPEGSWHRSCFKCRNCNKSLSSTNMTEHDKEIYCRACYKKLFSLKGSRALLDPIKVKHDPHYDSNDQYKAYPALPTPPSLSSMPSSMSAASPESNRASPTPTFSDHAESSPSPKPTQKFPAANTPPRYFSPSAVFATNPRQLNIPTPKDRCPRCDKVIYAVEKVVGPGGPWHRSCLSCINCKKSLNSGQVVDHEGEAYCTYCHKRMWKEMPKPRSQFQGGSESNPDFSPKSQYSPQATVRERSYSVNLDSGTIRAQQGYRDAEPSSSPTSVRTRSRLNTLMSESYMPSRAPTPSISMLSNLNSNGGSTVRGLIPSTTFSTSYVPKRLNFNIPADTCPRCNERIYAAELMIGGGRKYHRRCFRCQGCSRTMDSQNMNDRDGNIYCNKCYKTNFGPKVNILSTNIGCYDFNLRKCLDLF</sequence>
<dbReference type="EMBL" id="JANBPU010000004">
    <property type="protein sequence ID" value="KAJ1921547.1"/>
    <property type="molecule type" value="Genomic_DNA"/>
</dbReference>
<dbReference type="GO" id="GO:0046872">
    <property type="term" value="F:metal ion binding"/>
    <property type="evidence" value="ECO:0007669"/>
    <property type="project" value="UniProtKB-KW"/>
</dbReference>
<evidence type="ECO:0000313" key="11">
    <source>
        <dbReference type="Proteomes" id="UP001150538"/>
    </source>
</evidence>
<evidence type="ECO:0000256" key="5">
    <source>
        <dbReference type="ARBA" id="ARBA00023038"/>
    </source>
</evidence>
<dbReference type="Proteomes" id="UP001150538">
    <property type="component" value="Unassembled WGS sequence"/>
</dbReference>
<feature type="compositionally biased region" description="Polar residues" evidence="8">
    <location>
        <begin position="239"/>
        <end position="261"/>
    </location>
</feature>
<dbReference type="GO" id="GO:0005634">
    <property type="term" value="C:nucleus"/>
    <property type="evidence" value="ECO:0007669"/>
    <property type="project" value="UniProtKB-SubCell"/>
</dbReference>
<name>A0A9W8DX60_9FUNG</name>
<feature type="domain" description="LIM zinc-binding" evidence="9">
    <location>
        <begin position="8"/>
        <end position="68"/>
    </location>
</feature>
<dbReference type="OrthoDB" id="8062037at2759"/>
<keyword evidence="4 7" id="KW-0862">Zinc</keyword>
<dbReference type="PROSITE" id="PS50023">
    <property type="entry name" value="LIM_DOMAIN_2"/>
    <property type="match status" value="3"/>
</dbReference>